<sequence>MGIMKNRTIALTGKFYHKKVWFAGMVLMVEVKETREVDETDGLWGFGTWFYTDTYFRKATEEDLLLLNISPCEP</sequence>
<proteinExistence type="predicted"/>
<accession>F0SAU5</accession>
<reference evidence="2" key="2">
    <citation type="submission" date="2011-02" db="EMBL/GenBank/DDBJ databases">
        <title>The complete genome of Pedobacter saltans DSM 12145.</title>
        <authorList>
            <consortium name="US DOE Joint Genome Institute (JGI-PGF)"/>
            <person name="Lucas S."/>
            <person name="Copeland A."/>
            <person name="Lapidus A."/>
            <person name="Bruce D."/>
            <person name="Goodwin L."/>
            <person name="Pitluck S."/>
            <person name="Kyrpides N."/>
            <person name="Mavromatis K."/>
            <person name="Pagani I."/>
            <person name="Ivanova N."/>
            <person name="Ovchinnikova G."/>
            <person name="Lu M."/>
            <person name="Detter J.C."/>
            <person name="Han C."/>
            <person name="Land M."/>
            <person name="Hauser L."/>
            <person name="Markowitz V."/>
            <person name="Cheng J.-F."/>
            <person name="Hugenholtz P."/>
            <person name="Woyke T."/>
            <person name="Wu D."/>
            <person name="Tindall B."/>
            <person name="Pomrenke H.G."/>
            <person name="Brambilla E."/>
            <person name="Klenk H.-P."/>
            <person name="Eisen J.A."/>
        </authorList>
    </citation>
    <scope>NUCLEOTIDE SEQUENCE [LARGE SCALE GENOMIC DNA]</scope>
    <source>
        <strain evidence="2">ATCC 51119 / DSM 12145 / JCM 21818 / LMG 10337 / NBRC 100064 / NCIMB 13643</strain>
    </source>
</reference>
<name>F0SAU5_PSESL</name>
<gene>
    <name evidence="1" type="ordered locus">Pedsa_0968</name>
</gene>
<dbReference type="STRING" id="762903.Pedsa_0968"/>
<keyword evidence="2" id="KW-1185">Reference proteome</keyword>
<protein>
    <submittedName>
        <fullName evidence="1">Uncharacterized protein</fullName>
    </submittedName>
</protein>
<dbReference type="EMBL" id="CP002545">
    <property type="protein sequence ID" value="ADY51540.1"/>
    <property type="molecule type" value="Genomic_DNA"/>
</dbReference>
<organism evidence="1 2">
    <name type="scientific">Pseudopedobacter saltans (strain ATCC 51119 / DSM 12145 / JCM 21818 / CCUG 39354 / LMG 10337 / NBRC 100064 / NCIMB 13643)</name>
    <name type="common">Pedobacter saltans</name>
    <dbReference type="NCBI Taxonomy" id="762903"/>
    <lineage>
        <taxon>Bacteria</taxon>
        <taxon>Pseudomonadati</taxon>
        <taxon>Bacteroidota</taxon>
        <taxon>Sphingobacteriia</taxon>
        <taxon>Sphingobacteriales</taxon>
        <taxon>Sphingobacteriaceae</taxon>
        <taxon>Pseudopedobacter</taxon>
    </lineage>
</organism>
<evidence type="ECO:0000313" key="2">
    <source>
        <dbReference type="Proteomes" id="UP000000310"/>
    </source>
</evidence>
<reference evidence="1 2" key="1">
    <citation type="journal article" date="2011" name="Stand. Genomic Sci.">
        <title>Complete genome sequence of the gliding, heparinolytic Pedobacter saltans type strain (113).</title>
        <authorList>
            <person name="Liolios K."/>
            <person name="Sikorski J."/>
            <person name="Lu M."/>
            <person name="Nolan M."/>
            <person name="Lapidus A."/>
            <person name="Lucas S."/>
            <person name="Hammon N."/>
            <person name="Deshpande S."/>
            <person name="Cheng J.F."/>
            <person name="Tapia R."/>
            <person name="Han C."/>
            <person name="Goodwin L."/>
            <person name="Pitluck S."/>
            <person name="Huntemann M."/>
            <person name="Ivanova N."/>
            <person name="Pagani I."/>
            <person name="Mavromatis K."/>
            <person name="Ovchinikova G."/>
            <person name="Pati A."/>
            <person name="Chen A."/>
            <person name="Palaniappan K."/>
            <person name="Land M."/>
            <person name="Hauser L."/>
            <person name="Brambilla E.M."/>
            <person name="Kotsyurbenko O."/>
            <person name="Rohde M."/>
            <person name="Tindall B.J."/>
            <person name="Abt B."/>
            <person name="Goker M."/>
            <person name="Detter J.C."/>
            <person name="Woyke T."/>
            <person name="Bristow J."/>
            <person name="Eisen J.A."/>
            <person name="Markowitz V."/>
            <person name="Hugenholtz P."/>
            <person name="Klenk H.P."/>
            <person name="Kyrpides N.C."/>
        </authorList>
    </citation>
    <scope>NUCLEOTIDE SEQUENCE [LARGE SCALE GENOMIC DNA]</scope>
    <source>
        <strain evidence="2">ATCC 51119 / DSM 12145 / JCM 21818 / LMG 10337 / NBRC 100064 / NCIMB 13643</strain>
    </source>
</reference>
<dbReference type="HOGENOM" id="CLU_2685076_0_0_10"/>
<dbReference type="KEGG" id="psn:Pedsa_0968"/>
<evidence type="ECO:0000313" key="1">
    <source>
        <dbReference type="EMBL" id="ADY51540.1"/>
    </source>
</evidence>
<dbReference type="AlphaFoldDB" id="F0SAU5"/>
<dbReference type="Proteomes" id="UP000000310">
    <property type="component" value="Chromosome"/>
</dbReference>